<evidence type="ECO:0000313" key="3">
    <source>
        <dbReference type="EMBL" id="CAF3901840.1"/>
    </source>
</evidence>
<dbReference type="AlphaFoldDB" id="A0A816H6R8"/>
<proteinExistence type="predicted"/>
<protein>
    <submittedName>
        <fullName evidence="1">Uncharacterized protein</fullName>
    </submittedName>
</protein>
<dbReference type="Proteomes" id="UP000681720">
    <property type="component" value="Unassembled WGS sequence"/>
</dbReference>
<evidence type="ECO:0000313" key="4">
    <source>
        <dbReference type="Proteomes" id="UP000663834"/>
    </source>
</evidence>
<sequence>MILAEVKDYAGVNLKDNANNLLPKLFDHLPENNYFLSDVLPIRVIRILCKCFGDLVANIFIHEENVFSSFQYKIFFQLYR</sequence>
<gene>
    <name evidence="2" type="ORF">BYL167_LOCUS3527</name>
    <name evidence="3" type="ORF">GIL414_LOCUS6598</name>
    <name evidence="1" type="ORF">KQP761_LOCUS37690</name>
</gene>
<comment type="caution">
    <text evidence="1">The sequence shown here is derived from an EMBL/GenBank/DDBJ whole genome shotgun (WGS) entry which is preliminary data.</text>
</comment>
<evidence type="ECO:0000313" key="2">
    <source>
        <dbReference type="EMBL" id="CAF3810826.1"/>
    </source>
</evidence>
<dbReference type="EMBL" id="CAJNOW010021356">
    <property type="protein sequence ID" value="CAF1683832.1"/>
    <property type="molecule type" value="Genomic_DNA"/>
</dbReference>
<organism evidence="1 4">
    <name type="scientific">Rotaria magnacalcarata</name>
    <dbReference type="NCBI Taxonomy" id="392030"/>
    <lineage>
        <taxon>Eukaryota</taxon>
        <taxon>Metazoa</taxon>
        <taxon>Spiralia</taxon>
        <taxon>Gnathifera</taxon>
        <taxon>Rotifera</taxon>
        <taxon>Eurotatoria</taxon>
        <taxon>Bdelloidea</taxon>
        <taxon>Philodinida</taxon>
        <taxon>Philodinidae</taxon>
        <taxon>Rotaria</taxon>
    </lineage>
</organism>
<name>A0A816H6R8_9BILA</name>
<accession>A0A816H6R8</accession>
<dbReference type="EMBL" id="CAJOBJ010001899">
    <property type="protein sequence ID" value="CAF3901840.1"/>
    <property type="molecule type" value="Genomic_DNA"/>
</dbReference>
<reference evidence="1" key="1">
    <citation type="submission" date="2021-02" db="EMBL/GenBank/DDBJ databases">
        <authorList>
            <person name="Nowell W R."/>
        </authorList>
    </citation>
    <scope>NUCLEOTIDE SEQUENCE</scope>
</reference>
<dbReference type="EMBL" id="CAJOBH010000687">
    <property type="protein sequence ID" value="CAF3810826.1"/>
    <property type="molecule type" value="Genomic_DNA"/>
</dbReference>
<dbReference type="Proteomes" id="UP000663834">
    <property type="component" value="Unassembled WGS sequence"/>
</dbReference>
<dbReference type="Proteomes" id="UP000681967">
    <property type="component" value="Unassembled WGS sequence"/>
</dbReference>
<evidence type="ECO:0000313" key="1">
    <source>
        <dbReference type="EMBL" id="CAF1683832.1"/>
    </source>
</evidence>
<dbReference type="OrthoDB" id="10604015at2759"/>